<feature type="transmembrane region" description="Helical" evidence="7">
    <location>
        <begin position="144"/>
        <end position="164"/>
    </location>
</feature>
<proteinExistence type="inferred from homology"/>
<protein>
    <submittedName>
        <fullName evidence="9">Peptide/nickel transport system permease protein</fullName>
    </submittedName>
</protein>
<dbReference type="EMBL" id="JAFBEC010000002">
    <property type="protein sequence ID" value="MBM7631514.1"/>
    <property type="molecule type" value="Genomic_DNA"/>
</dbReference>
<keyword evidence="10" id="KW-1185">Reference proteome</keyword>
<keyword evidence="6 7" id="KW-0472">Membrane</keyword>
<dbReference type="PANTHER" id="PTHR43386">
    <property type="entry name" value="OLIGOPEPTIDE TRANSPORT SYSTEM PERMEASE PROTEIN APPC"/>
    <property type="match status" value="1"/>
</dbReference>
<dbReference type="InterPro" id="IPR050366">
    <property type="entry name" value="BP-dependent_transpt_permease"/>
</dbReference>
<comment type="subcellular location">
    <subcellularLocation>
        <location evidence="1 7">Cell membrane</location>
        <topology evidence="1 7">Multi-pass membrane protein</topology>
    </subcellularLocation>
</comment>
<evidence type="ECO:0000256" key="1">
    <source>
        <dbReference type="ARBA" id="ARBA00004651"/>
    </source>
</evidence>
<dbReference type="CDD" id="cd06261">
    <property type="entry name" value="TM_PBP2"/>
    <property type="match status" value="1"/>
</dbReference>
<keyword evidence="3" id="KW-1003">Cell membrane</keyword>
<gene>
    <name evidence="9" type="ORF">JOD17_000606</name>
</gene>
<organism evidence="9 10">
    <name type="scientific">Geomicrobium sediminis</name>
    <dbReference type="NCBI Taxonomy" id="1347788"/>
    <lineage>
        <taxon>Bacteria</taxon>
        <taxon>Bacillati</taxon>
        <taxon>Bacillota</taxon>
        <taxon>Bacilli</taxon>
        <taxon>Bacillales</taxon>
        <taxon>Geomicrobium</taxon>
    </lineage>
</organism>
<evidence type="ECO:0000256" key="6">
    <source>
        <dbReference type="ARBA" id="ARBA00023136"/>
    </source>
</evidence>
<dbReference type="SUPFAM" id="SSF161098">
    <property type="entry name" value="MetI-like"/>
    <property type="match status" value="1"/>
</dbReference>
<evidence type="ECO:0000256" key="5">
    <source>
        <dbReference type="ARBA" id="ARBA00022989"/>
    </source>
</evidence>
<evidence type="ECO:0000256" key="7">
    <source>
        <dbReference type="RuleBase" id="RU363032"/>
    </source>
</evidence>
<comment type="caution">
    <text evidence="9">The sequence shown here is derived from an EMBL/GenBank/DDBJ whole genome shotgun (WGS) entry which is preliminary data.</text>
</comment>
<comment type="similarity">
    <text evidence="7">Belongs to the binding-protein-dependent transport system permease family.</text>
</comment>
<keyword evidence="2 7" id="KW-0813">Transport</keyword>
<dbReference type="PROSITE" id="PS50928">
    <property type="entry name" value="ABC_TM1"/>
    <property type="match status" value="1"/>
</dbReference>
<evidence type="ECO:0000256" key="2">
    <source>
        <dbReference type="ARBA" id="ARBA00022448"/>
    </source>
</evidence>
<dbReference type="InterPro" id="IPR000515">
    <property type="entry name" value="MetI-like"/>
</dbReference>
<feature type="domain" description="ABC transmembrane type-1" evidence="8">
    <location>
        <begin position="104"/>
        <end position="293"/>
    </location>
</feature>
<dbReference type="PANTHER" id="PTHR43386:SF1">
    <property type="entry name" value="D,D-DIPEPTIDE TRANSPORT SYSTEM PERMEASE PROTEIN DDPC-RELATED"/>
    <property type="match status" value="1"/>
</dbReference>
<feature type="transmembrane region" description="Helical" evidence="7">
    <location>
        <begin position="274"/>
        <end position="296"/>
    </location>
</feature>
<feature type="transmembrane region" description="Helical" evidence="7">
    <location>
        <begin position="35"/>
        <end position="57"/>
    </location>
</feature>
<dbReference type="Pfam" id="PF00528">
    <property type="entry name" value="BPD_transp_1"/>
    <property type="match status" value="1"/>
</dbReference>
<sequence length="306" mass="33161">MGSTVNQSPGKAEIAAPESRFKGLMKQLIRNKSSLFGGIILIFFLLIALSTVLSQWIPGWNFSLMTHSPTSTDVLNRFAPPSADHWFGTDQNGRDIYSRIIFGTHLTIWIGTSAVLIGAVFGIFFGLLAGYYGKIWDTIIMRAADILLAFPGILLALAIVSALGASMNNVIIALSIYNIPVFARIVRGSVLEVKNIEYVEAIRALGARDGKIIFQHILPNVSSPIIVQASLQIATTILSAAGLSFLGVGVQPPLPEWGAMLNDGRSYMWDNPHLTIFPGIAIVLLVLAFNMLGDGLRDALDPRSKK</sequence>
<accession>A0ABS2P884</accession>
<evidence type="ECO:0000256" key="3">
    <source>
        <dbReference type="ARBA" id="ARBA00022475"/>
    </source>
</evidence>
<dbReference type="Gene3D" id="1.10.3720.10">
    <property type="entry name" value="MetI-like"/>
    <property type="match status" value="1"/>
</dbReference>
<evidence type="ECO:0000256" key="4">
    <source>
        <dbReference type="ARBA" id="ARBA00022692"/>
    </source>
</evidence>
<dbReference type="RefSeq" id="WP_042420865.1">
    <property type="nucleotide sequence ID" value="NZ_JAFBEC010000002.1"/>
</dbReference>
<reference evidence="9 10" key="1">
    <citation type="submission" date="2021-01" db="EMBL/GenBank/DDBJ databases">
        <title>Genomic Encyclopedia of Type Strains, Phase IV (KMG-IV): sequencing the most valuable type-strain genomes for metagenomic binning, comparative biology and taxonomic classification.</title>
        <authorList>
            <person name="Goeker M."/>
        </authorList>
    </citation>
    <scope>NUCLEOTIDE SEQUENCE [LARGE SCALE GENOMIC DNA]</scope>
    <source>
        <strain evidence="9 10">DSM 25540</strain>
    </source>
</reference>
<evidence type="ECO:0000259" key="8">
    <source>
        <dbReference type="PROSITE" id="PS50928"/>
    </source>
</evidence>
<dbReference type="InterPro" id="IPR025966">
    <property type="entry name" value="OppC_N"/>
</dbReference>
<name>A0ABS2P884_9BACL</name>
<evidence type="ECO:0000313" key="10">
    <source>
        <dbReference type="Proteomes" id="UP000741863"/>
    </source>
</evidence>
<evidence type="ECO:0000313" key="9">
    <source>
        <dbReference type="EMBL" id="MBM7631514.1"/>
    </source>
</evidence>
<dbReference type="Pfam" id="PF12911">
    <property type="entry name" value="OppC_N"/>
    <property type="match status" value="1"/>
</dbReference>
<feature type="transmembrane region" description="Helical" evidence="7">
    <location>
        <begin position="108"/>
        <end position="132"/>
    </location>
</feature>
<keyword evidence="5 7" id="KW-1133">Transmembrane helix</keyword>
<keyword evidence="4 7" id="KW-0812">Transmembrane</keyword>
<dbReference type="InterPro" id="IPR035906">
    <property type="entry name" value="MetI-like_sf"/>
</dbReference>
<dbReference type="Proteomes" id="UP000741863">
    <property type="component" value="Unassembled WGS sequence"/>
</dbReference>